<comment type="caution">
    <text evidence="1">The sequence shown here is derived from an EMBL/GenBank/DDBJ whole genome shotgun (WGS) entry which is preliminary data.</text>
</comment>
<protein>
    <submittedName>
        <fullName evidence="1">Uncharacterized protein</fullName>
    </submittedName>
</protein>
<accession>A0A150J268</accession>
<sequence length="73" mass="8262">MTTCDNCGREISNTSNTPYANSTLYINEINPDKSLKSKKINLCDICTVAIHYALEELKKHDKKGNLVNQEFIN</sequence>
<reference evidence="1 2" key="1">
    <citation type="journal article" date="2016" name="ISME J.">
        <title>Chasing the elusive Euryarchaeota class WSA2: genomes reveal a uniquely fastidious methyl-reducing methanogen.</title>
        <authorList>
            <person name="Nobu M.K."/>
            <person name="Narihiro T."/>
            <person name="Kuroda K."/>
            <person name="Mei R."/>
            <person name="Liu W.T."/>
        </authorList>
    </citation>
    <scope>NUCLEOTIDE SEQUENCE [LARGE SCALE GENOMIC DNA]</scope>
    <source>
        <strain evidence="1">U1lsi0528_Bin055</strain>
    </source>
</reference>
<organism evidence="1 2">
    <name type="scientific">Candidatus Methanofastidiosum methylothiophilum</name>
    <dbReference type="NCBI Taxonomy" id="1705564"/>
    <lineage>
        <taxon>Archaea</taxon>
        <taxon>Methanobacteriati</taxon>
        <taxon>Methanobacteriota</taxon>
        <taxon>Stenosarchaea group</taxon>
        <taxon>Candidatus Methanofastidiosia</taxon>
        <taxon>Candidatus Methanofastidiosales</taxon>
        <taxon>Candidatus Methanofastidiosaceae</taxon>
        <taxon>Candidatus Methanofastidiosum</taxon>
    </lineage>
</organism>
<dbReference type="Proteomes" id="UP000075398">
    <property type="component" value="Unassembled WGS sequence"/>
</dbReference>
<evidence type="ECO:0000313" key="1">
    <source>
        <dbReference type="EMBL" id="KYC51327.1"/>
    </source>
</evidence>
<evidence type="ECO:0000313" key="2">
    <source>
        <dbReference type="Proteomes" id="UP000075398"/>
    </source>
</evidence>
<dbReference type="AlphaFoldDB" id="A0A150J268"/>
<proteinExistence type="predicted"/>
<gene>
    <name evidence="1" type="ORF">AMQ22_01329</name>
</gene>
<dbReference type="EMBL" id="LNGC01000061">
    <property type="protein sequence ID" value="KYC51327.1"/>
    <property type="molecule type" value="Genomic_DNA"/>
</dbReference>
<name>A0A150J268_9EURY</name>